<dbReference type="AlphaFoldDB" id="A0A4Q7Z5E8"/>
<feature type="transmembrane region" description="Helical" evidence="1">
    <location>
        <begin position="45"/>
        <end position="61"/>
    </location>
</feature>
<reference evidence="3 4" key="1">
    <citation type="submission" date="2019-02" db="EMBL/GenBank/DDBJ databases">
        <title>Genomic Encyclopedia of Type Strains, Phase IV (KMG-IV): sequencing the most valuable type-strain genomes for metagenomic binning, comparative biology and taxonomic classification.</title>
        <authorList>
            <person name="Goeker M."/>
        </authorList>
    </citation>
    <scope>NUCLEOTIDE SEQUENCE [LARGE SCALE GENOMIC DNA]</scope>
    <source>
        <strain evidence="3 4">DSM 105135</strain>
    </source>
</reference>
<evidence type="ECO:0000313" key="3">
    <source>
        <dbReference type="EMBL" id="RZU45051.1"/>
    </source>
</evidence>
<gene>
    <name evidence="3" type="ORF">EV700_1858</name>
</gene>
<organism evidence="3 4">
    <name type="scientific">Fluviicoccus keumensis</name>
    <dbReference type="NCBI Taxonomy" id="1435465"/>
    <lineage>
        <taxon>Bacteria</taxon>
        <taxon>Pseudomonadati</taxon>
        <taxon>Pseudomonadota</taxon>
        <taxon>Gammaproteobacteria</taxon>
        <taxon>Moraxellales</taxon>
        <taxon>Moraxellaceae</taxon>
        <taxon>Fluviicoccus</taxon>
    </lineage>
</organism>
<dbReference type="PANTHER" id="PTHR43081:SF18">
    <property type="entry name" value="BLL7624 PROTEIN"/>
    <property type="match status" value="1"/>
</dbReference>
<feature type="transmembrane region" description="Helical" evidence="1">
    <location>
        <begin position="146"/>
        <end position="164"/>
    </location>
</feature>
<accession>A0A4Q7Z5E8</accession>
<dbReference type="Pfam" id="PF05230">
    <property type="entry name" value="MASE2"/>
    <property type="match status" value="1"/>
</dbReference>
<dbReference type="EMBL" id="SHKX01000012">
    <property type="protein sequence ID" value="RZU45051.1"/>
    <property type="molecule type" value="Genomic_DNA"/>
</dbReference>
<keyword evidence="4" id="KW-1185">Reference proteome</keyword>
<feature type="transmembrane region" description="Helical" evidence="1">
    <location>
        <begin position="21"/>
        <end position="39"/>
    </location>
</feature>
<dbReference type="InterPro" id="IPR050697">
    <property type="entry name" value="Adenylyl/Guanylyl_Cyclase_3/4"/>
</dbReference>
<dbReference type="GO" id="GO:0006171">
    <property type="term" value="P:cAMP biosynthetic process"/>
    <property type="evidence" value="ECO:0007669"/>
    <property type="project" value="TreeGrafter"/>
</dbReference>
<evidence type="ECO:0000313" key="4">
    <source>
        <dbReference type="Proteomes" id="UP000292423"/>
    </source>
</evidence>
<proteinExistence type="predicted"/>
<keyword evidence="1" id="KW-0812">Transmembrane</keyword>
<dbReference type="GO" id="GO:0035556">
    <property type="term" value="P:intracellular signal transduction"/>
    <property type="evidence" value="ECO:0007669"/>
    <property type="project" value="InterPro"/>
</dbReference>
<dbReference type="InterPro" id="IPR001054">
    <property type="entry name" value="A/G_cyclase"/>
</dbReference>
<keyword evidence="1" id="KW-1133">Transmembrane helix</keyword>
<dbReference type="RefSeq" id="WP_130413026.1">
    <property type="nucleotide sequence ID" value="NZ_SHKX01000012.1"/>
</dbReference>
<dbReference type="SUPFAM" id="SSF55073">
    <property type="entry name" value="Nucleotide cyclase"/>
    <property type="match status" value="1"/>
</dbReference>
<name>A0A4Q7Z5E8_9GAMM</name>
<dbReference type="PANTHER" id="PTHR43081">
    <property type="entry name" value="ADENYLATE CYCLASE, TERMINAL-DIFFERENTIATION SPECIFIC-RELATED"/>
    <property type="match status" value="1"/>
</dbReference>
<dbReference type="OrthoDB" id="9806704at2"/>
<protein>
    <submittedName>
        <fullName evidence="3">Class 3 adenylate cyclase</fullName>
    </submittedName>
</protein>
<dbReference type="SMART" id="SM00044">
    <property type="entry name" value="CYCc"/>
    <property type="match status" value="1"/>
</dbReference>
<comment type="caution">
    <text evidence="3">The sequence shown here is derived from an EMBL/GenBank/DDBJ whole genome shotgun (WGS) entry which is preliminary data.</text>
</comment>
<evidence type="ECO:0000256" key="1">
    <source>
        <dbReference type="SAM" id="Phobius"/>
    </source>
</evidence>
<keyword evidence="1" id="KW-0472">Membrane</keyword>
<dbReference type="Proteomes" id="UP000292423">
    <property type="component" value="Unassembled WGS sequence"/>
</dbReference>
<dbReference type="GO" id="GO:0004016">
    <property type="term" value="F:adenylate cyclase activity"/>
    <property type="evidence" value="ECO:0007669"/>
    <property type="project" value="UniProtKB-ARBA"/>
</dbReference>
<feature type="transmembrane region" description="Helical" evidence="1">
    <location>
        <begin position="116"/>
        <end position="139"/>
    </location>
</feature>
<sequence>MAEPAQPLHQLLELGAKHTRMLAFIVAACIFATGVFSNIYPIRSAIFIPLALVIPFSQTWLHRRLQKSVPTQALAITLLLDGLVTGFGIAALQYALVPMLVFVAMLNATVLSFGNMFLWIFTGFFCLLGALFGGMLFGISHHPIDTPLAVNLVSLIGAALYFGFSSFHSRQQSRALLIAKNQILQQQEEHFQTSRKLIKYLPPQVWESIFTGKRDARLQTQRKKLTIFFSDIKDFTETSDEMPPDALTEMLNTYFEHMSRIALRYGGTIDKFIGDAILIFYGDPTSRGAKEDALACVSMAVEMRREMQILRQKWQSMGIERPLHVRMGITTGYCHVGNFGSESRMSYTIIGRDANLAARLQSVASPDEILISHESYMLVRDKIMCKEKGAVTLRGIAKPVQVWEVVDFTSDTQESSNWIEHELNGFAMHMDINKIRNYDKERVLKALDSASQKLKNTPII</sequence>
<dbReference type="InterPro" id="IPR029787">
    <property type="entry name" value="Nucleotide_cyclase"/>
</dbReference>
<dbReference type="Gene3D" id="3.30.70.1230">
    <property type="entry name" value="Nucleotide cyclase"/>
    <property type="match status" value="1"/>
</dbReference>
<dbReference type="Pfam" id="PF00211">
    <property type="entry name" value="Guanylate_cyc"/>
    <property type="match status" value="1"/>
</dbReference>
<feature type="transmembrane region" description="Helical" evidence="1">
    <location>
        <begin position="73"/>
        <end position="96"/>
    </location>
</feature>
<feature type="domain" description="Guanylate cyclase" evidence="2">
    <location>
        <begin position="226"/>
        <end position="361"/>
    </location>
</feature>
<evidence type="ECO:0000259" key="2">
    <source>
        <dbReference type="PROSITE" id="PS50125"/>
    </source>
</evidence>
<dbReference type="PROSITE" id="PS50125">
    <property type="entry name" value="GUANYLATE_CYCLASE_2"/>
    <property type="match status" value="1"/>
</dbReference>
<dbReference type="CDD" id="cd07302">
    <property type="entry name" value="CHD"/>
    <property type="match status" value="1"/>
</dbReference>
<dbReference type="InterPro" id="IPR007894">
    <property type="entry name" value="MASE2"/>
</dbReference>